<dbReference type="SUPFAM" id="SSF53328">
    <property type="entry name" value="Formyltransferase"/>
    <property type="match status" value="1"/>
</dbReference>
<organism evidence="3 4">
    <name type="scientific">Saccharopolyspora elongata</name>
    <dbReference type="NCBI Taxonomy" id="2530387"/>
    <lineage>
        <taxon>Bacteria</taxon>
        <taxon>Bacillati</taxon>
        <taxon>Actinomycetota</taxon>
        <taxon>Actinomycetes</taxon>
        <taxon>Pseudonocardiales</taxon>
        <taxon>Pseudonocardiaceae</taxon>
        <taxon>Saccharopolyspora</taxon>
    </lineage>
</organism>
<dbReference type="InterPro" id="IPR005793">
    <property type="entry name" value="Formyl_trans_C"/>
</dbReference>
<evidence type="ECO:0000313" key="3">
    <source>
        <dbReference type="EMBL" id="TDD44272.1"/>
    </source>
</evidence>
<dbReference type="Pfam" id="PF02911">
    <property type="entry name" value="Formyl_trans_C"/>
    <property type="match status" value="1"/>
</dbReference>
<dbReference type="Pfam" id="PF00551">
    <property type="entry name" value="Formyl_trans_N"/>
    <property type="match status" value="1"/>
</dbReference>
<evidence type="ECO:0000259" key="2">
    <source>
        <dbReference type="Pfam" id="PF02911"/>
    </source>
</evidence>
<dbReference type="OrthoDB" id="9802815at2"/>
<feature type="domain" description="Formyl transferase N-terminal" evidence="1">
    <location>
        <begin position="27"/>
        <end position="108"/>
    </location>
</feature>
<evidence type="ECO:0000259" key="1">
    <source>
        <dbReference type="Pfam" id="PF00551"/>
    </source>
</evidence>
<dbReference type="PANTHER" id="PTHR11138">
    <property type="entry name" value="METHIONYL-TRNA FORMYLTRANSFERASE"/>
    <property type="match status" value="1"/>
</dbReference>
<proteinExistence type="predicted"/>
<dbReference type="EMBL" id="SMKW01000034">
    <property type="protein sequence ID" value="TDD44272.1"/>
    <property type="molecule type" value="Genomic_DNA"/>
</dbReference>
<evidence type="ECO:0000313" key="4">
    <source>
        <dbReference type="Proteomes" id="UP000294947"/>
    </source>
</evidence>
<dbReference type="RefSeq" id="WP_132488854.1">
    <property type="nucleotide sequence ID" value="NZ_SMKW01000034.1"/>
</dbReference>
<dbReference type="Proteomes" id="UP000294947">
    <property type="component" value="Unassembled WGS sequence"/>
</dbReference>
<keyword evidence="3" id="KW-0808">Transferase</keyword>
<dbReference type="GO" id="GO:0005829">
    <property type="term" value="C:cytosol"/>
    <property type="evidence" value="ECO:0007669"/>
    <property type="project" value="TreeGrafter"/>
</dbReference>
<protein>
    <submittedName>
        <fullName evidence="3">Methionyl-tRNA formyltransferase</fullName>
    </submittedName>
</protein>
<gene>
    <name evidence="3" type="ORF">E1288_24435</name>
</gene>
<name>A0A4R4YLD7_9PSEU</name>
<dbReference type="InterPro" id="IPR036477">
    <property type="entry name" value="Formyl_transf_N_sf"/>
</dbReference>
<dbReference type="Gene3D" id="3.40.50.12230">
    <property type="match status" value="1"/>
</dbReference>
<dbReference type="InterPro" id="IPR002376">
    <property type="entry name" value="Formyl_transf_N"/>
</dbReference>
<dbReference type="PANTHER" id="PTHR11138:SF5">
    <property type="entry name" value="METHIONYL-TRNA FORMYLTRANSFERASE, MITOCHONDRIAL"/>
    <property type="match status" value="1"/>
</dbReference>
<dbReference type="SUPFAM" id="SSF50486">
    <property type="entry name" value="FMT C-terminal domain-like"/>
    <property type="match status" value="1"/>
</dbReference>
<dbReference type="GO" id="GO:0004479">
    <property type="term" value="F:methionyl-tRNA formyltransferase activity"/>
    <property type="evidence" value="ECO:0007669"/>
    <property type="project" value="TreeGrafter"/>
</dbReference>
<dbReference type="AlphaFoldDB" id="A0A4R4YLD7"/>
<keyword evidence="4" id="KW-1185">Reference proteome</keyword>
<comment type="caution">
    <text evidence="3">The sequence shown here is derived from an EMBL/GenBank/DDBJ whole genome shotgun (WGS) entry which is preliminary data.</text>
</comment>
<reference evidence="3 4" key="1">
    <citation type="submission" date="2019-03" db="EMBL/GenBank/DDBJ databases">
        <title>Draft genome sequences of novel Actinobacteria.</title>
        <authorList>
            <person name="Sahin N."/>
            <person name="Ay H."/>
            <person name="Saygin H."/>
        </authorList>
    </citation>
    <scope>NUCLEOTIDE SEQUENCE [LARGE SCALE GENOMIC DNA]</scope>
    <source>
        <strain evidence="3 4">7K502</strain>
    </source>
</reference>
<accession>A0A4R4YLD7</accession>
<dbReference type="InterPro" id="IPR011034">
    <property type="entry name" value="Formyl_transferase-like_C_sf"/>
</dbReference>
<feature type="domain" description="Formyl transferase C-terminal" evidence="2">
    <location>
        <begin position="162"/>
        <end position="228"/>
    </location>
</feature>
<sequence length="239" mass="26287">MGEKVDNILEGIPPEVDLLLPGDVDGLANALRGYRIDVAVVFGLSWKLPPAVLDVPRLGIVNVHPSALPKYRGPASVQWAIRNGDTHLGVTVHRMDNKIDTGNIIAQHDGIHLPEFITYDQLWDQITPSVEITLGKALDLVADGFPGMPQDEKAATRAPLMEPDFSYIDWSQPAHVIHNQVRTFYYGAGIPGPFAEIDGSWMRIIRTRLEPGDGTRVECSDRPIWIVEAEAAQPPTDCS</sequence>